<evidence type="ECO:0000259" key="1">
    <source>
        <dbReference type="Pfam" id="PF13439"/>
    </source>
</evidence>
<dbReference type="GO" id="GO:0016757">
    <property type="term" value="F:glycosyltransferase activity"/>
    <property type="evidence" value="ECO:0007669"/>
    <property type="project" value="UniProtKB-ARBA"/>
</dbReference>
<dbReference type="SUPFAM" id="SSF53756">
    <property type="entry name" value="UDP-Glycosyltransferase/glycogen phosphorylase"/>
    <property type="match status" value="1"/>
</dbReference>
<dbReference type="PANTHER" id="PTHR45947:SF3">
    <property type="entry name" value="SULFOQUINOVOSYL TRANSFERASE SQD2"/>
    <property type="match status" value="1"/>
</dbReference>
<gene>
    <name evidence="2" type="ORF">ABB25_00350</name>
</gene>
<evidence type="ECO:0000313" key="2">
    <source>
        <dbReference type="EMBL" id="KRG60695.1"/>
    </source>
</evidence>
<dbReference type="PANTHER" id="PTHR45947">
    <property type="entry name" value="SULFOQUINOVOSYL TRANSFERASE SQD2"/>
    <property type="match status" value="1"/>
</dbReference>
<organism evidence="2 3">
    <name type="scientific">Stenotrophomonas koreensis</name>
    <dbReference type="NCBI Taxonomy" id="266128"/>
    <lineage>
        <taxon>Bacteria</taxon>
        <taxon>Pseudomonadati</taxon>
        <taxon>Pseudomonadota</taxon>
        <taxon>Gammaproteobacteria</taxon>
        <taxon>Lysobacterales</taxon>
        <taxon>Lysobacteraceae</taxon>
        <taxon>Stenotrophomonas</taxon>
    </lineage>
</organism>
<dbReference type="STRING" id="266128.ABB25_00350"/>
<dbReference type="RefSeq" id="WP_057662062.1">
    <property type="nucleotide sequence ID" value="NZ_LDJH01000002.1"/>
</dbReference>
<dbReference type="CDD" id="cd03814">
    <property type="entry name" value="GT4-like"/>
    <property type="match status" value="1"/>
</dbReference>
<sequence>MRIAIVTDTWPPEINGVALTVHGLAHGLADLGHAIQVVRPQPADTRLDSHELRLEQHFVPGLPLPRYRGLRFGLPVPRRLHRLWRSQRPDAIYLATEGPLGHSALNAAMALDIPTCSGLHTRFDHYACHYGLPQLQHWVLAGMRRFHNRAGATLVATRALEKELRGHGFACVQQLARAVDTTRFHPRHRDPALRQAWGVEETQPVLLHVGRLAAEKNLSLLLRVHQQLGESGCPARTVIVGDGPLRAAMQAAHPEIIFTGMLQGQALASAYASADLFAFPSLSETFGNVLLEAMASGLPVVAYNHAAAGEHLLGELGSTRIDCGDEMAFIQQCLRLARCADSRRQLGRLAQQQMQALSPQRVTAEFARLLTSLDRLEAA</sequence>
<dbReference type="InterPro" id="IPR028098">
    <property type="entry name" value="Glyco_trans_4-like_N"/>
</dbReference>
<dbReference type="Proteomes" id="UP000051254">
    <property type="component" value="Unassembled WGS sequence"/>
</dbReference>
<feature type="domain" description="Glycosyltransferase subfamily 4-like N-terminal" evidence="1">
    <location>
        <begin position="14"/>
        <end position="183"/>
    </location>
</feature>
<proteinExistence type="predicted"/>
<dbReference type="PATRIC" id="fig|266128.3.peg.1133"/>
<name>A0A0R0C3T3_9GAMM</name>
<comment type="caution">
    <text evidence="2">The sequence shown here is derived from an EMBL/GenBank/DDBJ whole genome shotgun (WGS) entry which is preliminary data.</text>
</comment>
<dbReference type="InterPro" id="IPR050194">
    <property type="entry name" value="Glycosyltransferase_grp1"/>
</dbReference>
<dbReference type="AlphaFoldDB" id="A0A0R0C3T3"/>
<accession>A0A0R0C3T3</accession>
<dbReference type="OrthoDB" id="9802525at2"/>
<dbReference type="Gene3D" id="3.40.50.2000">
    <property type="entry name" value="Glycogen Phosphorylase B"/>
    <property type="match status" value="2"/>
</dbReference>
<protein>
    <recommendedName>
        <fullName evidence="1">Glycosyltransferase subfamily 4-like N-terminal domain-containing protein</fullName>
    </recommendedName>
</protein>
<keyword evidence="3" id="KW-1185">Reference proteome</keyword>
<evidence type="ECO:0000313" key="3">
    <source>
        <dbReference type="Proteomes" id="UP000051254"/>
    </source>
</evidence>
<dbReference type="EMBL" id="LDJH01000002">
    <property type="protein sequence ID" value="KRG60695.1"/>
    <property type="molecule type" value="Genomic_DNA"/>
</dbReference>
<dbReference type="Pfam" id="PF13692">
    <property type="entry name" value="Glyco_trans_1_4"/>
    <property type="match status" value="1"/>
</dbReference>
<dbReference type="Pfam" id="PF13439">
    <property type="entry name" value="Glyco_transf_4"/>
    <property type="match status" value="1"/>
</dbReference>
<reference evidence="2 3" key="1">
    <citation type="submission" date="2015-05" db="EMBL/GenBank/DDBJ databases">
        <title>Genome sequencing and analysis of members of genus Stenotrophomonas.</title>
        <authorList>
            <person name="Patil P.P."/>
            <person name="Midha S."/>
            <person name="Patil P.B."/>
        </authorList>
    </citation>
    <scope>NUCLEOTIDE SEQUENCE [LARGE SCALE GENOMIC DNA]</scope>
    <source>
        <strain evidence="2 3">DSM 17805</strain>
    </source>
</reference>